<gene>
    <name evidence="2" type="ORF">FNW17_02010</name>
</gene>
<name>A0A553CU62_9FLAO</name>
<evidence type="ECO:0000313" key="2">
    <source>
        <dbReference type="EMBL" id="TRX23974.1"/>
    </source>
</evidence>
<dbReference type="Proteomes" id="UP000318585">
    <property type="component" value="Unassembled WGS sequence"/>
</dbReference>
<evidence type="ECO:0000313" key="3">
    <source>
        <dbReference type="Proteomes" id="UP000318585"/>
    </source>
</evidence>
<feature type="signal peptide" evidence="1">
    <location>
        <begin position="1"/>
        <end position="22"/>
    </location>
</feature>
<dbReference type="EMBL" id="VJZR01000001">
    <property type="protein sequence ID" value="TRX23974.1"/>
    <property type="molecule type" value="Genomic_DNA"/>
</dbReference>
<proteinExistence type="predicted"/>
<dbReference type="AlphaFoldDB" id="A0A553CU62"/>
<protein>
    <recommendedName>
        <fullName evidence="4">Lipoprotein</fullName>
    </recommendedName>
</protein>
<keyword evidence="1" id="KW-0732">Signal</keyword>
<feature type="chain" id="PRO_5021912016" description="Lipoprotein" evidence="1">
    <location>
        <begin position="23"/>
        <end position="112"/>
    </location>
</feature>
<comment type="caution">
    <text evidence="2">The sequence shown here is derived from an EMBL/GenBank/DDBJ whole genome shotgun (WGS) entry which is preliminary data.</text>
</comment>
<evidence type="ECO:0000256" key="1">
    <source>
        <dbReference type="SAM" id="SignalP"/>
    </source>
</evidence>
<reference evidence="2 3" key="1">
    <citation type="submission" date="2019-07" db="EMBL/GenBank/DDBJ databases">
        <title>Novel species of Flavobacterium.</title>
        <authorList>
            <person name="Liu Q."/>
            <person name="Xin Y.-H."/>
        </authorList>
    </citation>
    <scope>NUCLEOTIDE SEQUENCE [LARGE SCALE GENOMIC DNA]</scope>
    <source>
        <strain evidence="2 3">LB3P56</strain>
    </source>
</reference>
<dbReference type="PROSITE" id="PS51257">
    <property type="entry name" value="PROKAR_LIPOPROTEIN"/>
    <property type="match status" value="1"/>
</dbReference>
<accession>A0A553CU62</accession>
<keyword evidence="3" id="KW-1185">Reference proteome</keyword>
<dbReference type="OrthoDB" id="9958567at2"/>
<evidence type="ECO:0008006" key="4">
    <source>
        <dbReference type="Google" id="ProtNLM"/>
    </source>
</evidence>
<sequence length="112" mass="11733">MKKINFLIASLAIIGLATLFYSCEEEVITDSEVGTICNTSSSGCGGSFQACSNGTSIWYTYNGKKYTCASNSNCTAAATALANDMCGGSGVSKKDFDLKVQNVLNSVPMISK</sequence>
<dbReference type="RefSeq" id="WP_143392106.1">
    <property type="nucleotide sequence ID" value="NZ_VJZQ01000057.1"/>
</dbReference>
<organism evidence="2 3">
    <name type="scientific">Flavobacterium franklandianum</name>
    <dbReference type="NCBI Taxonomy" id="2594430"/>
    <lineage>
        <taxon>Bacteria</taxon>
        <taxon>Pseudomonadati</taxon>
        <taxon>Bacteroidota</taxon>
        <taxon>Flavobacteriia</taxon>
        <taxon>Flavobacteriales</taxon>
        <taxon>Flavobacteriaceae</taxon>
        <taxon>Flavobacterium</taxon>
    </lineage>
</organism>